<reference evidence="1" key="2">
    <citation type="submission" date="2021-03" db="UniProtKB">
        <authorList>
            <consortium name="EnsemblPlants"/>
        </authorList>
    </citation>
    <scope>IDENTIFICATION</scope>
</reference>
<dbReference type="InterPro" id="IPR039638">
    <property type="entry name" value="MED33A/B"/>
</dbReference>
<dbReference type="PANTHER" id="PTHR33739">
    <property type="entry name" value="OS07G0681500 PROTEIN"/>
    <property type="match status" value="1"/>
</dbReference>
<protein>
    <submittedName>
        <fullName evidence="1">Uncharacterized protein</fullName>
    </submittedName>
</protein>
<name>A0A803MR13_CHEQI</name>
<dbReference type="GO" id="GO:2000762">
    <property type="term" value="P:regulation of phenylpropanoid metabolic process"/>
    <property type="evidence" value="ECO:0007669"/>
    <property type="project" value="InterPro"/>
</dbReference>
<reference evidence="1" key="1">
    <citation type="journal article" date="2017" name="Nature">
        <title>The genome of Chenopodium quinoa.</title>
        <authorList>
            <person name="Jarvis D.E."/>
            <person name="Ho Y.S."/>
            <person name="Lightfoot D.J."/>
            <person name="Schmoeckel S.M."/>
            <person name="Li B."/>
            <person name="Borm T.J.A."/>
            <person name="Ohyanagi H."/>
            <person name="Mineta K."/>
            <person name="Michell C.T."/>
            <person name="Saber N."/>
            <person name="Kharbatia N.M."/>
            <person name="Rupper R.R."/>
            <person name="Sharp A.R."/>
            <person name="Dally N."/>
            <person name="Boughton B.A."/>
            <person name="Woo Y.H."/>
            <person name="Gao G."/>
            <person name="Schijlen E.G.W.M."/>
            <person name="Guo X."/>
            <person name="Momin A.A."/>
            <person name="Negrao S."/>
            <person name="Al-Babili S."/>
            <person name="Gehring C."/>
            <person name="Roessner U."/>
            <person name="Jung C."/>
            <person name="Murphy K."/>
            <person name="Arold S.T."/>
            <person name="Gojobori T."/>
            <person name="van der Linden C.G."/>
            <person name="van Loo E.N."/>
            <person name="Jellen E.N."/>
            <person name="Maughan P.J."/>
            <person name="Tester M."/>
        </authorList>
    </citation>
    <scope>NUCLEOTIDE SEQUENCE [LARGE SCALE GENOMIC DNA]</scope>
    <source>
        <strain evidence="1">cv. PI 614886</strain>
    </source>
</reference>
<accession>A0A803MR13</accession>
<sequence>MEGIVVTPTCAIDTLTSMVKSLQALYSTTWHDTFLGLWIAILRLVQREKNPCDGPVARLDSCLCMLLSITPLQLGEYEGLLTPPPSVASIANQAAITAIMYLSGLNINSGYLDSVSVSDVPINCGQVICYP</sequence>
<dbReference type="PANTHER" id="PTHR33739:SF7">
    <property type="entry name" value="MEDIATOR OF RNA POLYMERASE II TRANSCRIPTION SUBUNIT 33B"/>
    <property type="match status" value="1"/>
</dbReference>
<proteinExistence type="predicted"/>
<evidence type="ECO:0000313" key="1">
    <source>
        <dbReference type="EnsemblPlants" id="AUR62033714-RA:cds"/>
    </source>
</evidence>
<keyword evidence="2" id="KW-1185">Reference proteome</keyword>
<dbReference type="AlphaFoldDB" id="A0A803MR13"/>
<organism evidence="1 2">
    <name type="scientific">Chenopodium quinoa</name>
    <name type="common">Quinoa</name>
    <dbReference type="NCBI Taxonomy" id="63459"/>
    <lineage>
        <taxon>Eukaryota</taxon>
        <taxon>Viridiplantae</taxon>
        <taxon>Streptophyta</taxon>
        <taxon>Embryophyta</taxon>
        <taxon>Tracheophyta</taxon>
        <taxon>Spermatophyta</taxon>
        <taxon>Magnoliopsida</taxon>
        <taxon>eudicotyledons</taxon>
        <taxon>Gunneridae</taxon>
        <taxon>Pentapetalae</taxon>
        <taxon>Caryophyllales</taxon>
        <taxon>Chenopodiaceae</taxon>
        <taxon>Chenopodioideae</taxon>
        <taxon>Atripliceae</taxon>
        <taxon>Chenopodium</taxon>
    </lineage>
</organism>
<dbReference type="EnsemblPlants" id="AUR62033714-RA">
    <property type="protein sequence ID" value="AUR62033714-RA:cds"/>
    <property type="gene ID" value="AUR62033714"/>
</dbReference>
<evidence type="ECO:0000313" key="2">
    <source>
        <dbReference type="Proteomes" id="UP000596660"/>
    </source>
</evidence>
<dbReference type="Proteomes" id="UP000596660">
    <property type="component" value="Unplaced"/>
</dbReference>
<dbReference type="Gramene" id="AUR62033714-RA">
    <property type="protein sequence ID" value="AUR62033714-RA:cds"/>
    <property type="gene ID" value="AUR62033714"/>
</dbReference>
<dbReference type="GO" id="GO:0016592">
    <property type="term" value="C:mediator complex"/>
    <property type="evidence" value="ECO:0007669"/>
    <property type="project" value="InterPro"/>
</dbReference>